<organism evidence="1 2">
    <name type="scientific">Camelimonas fluminis</name>
    <dbReference type="NCBI Taxonomy" id="1576911"/>
    <lineage>
        <taxon>Bacteria</taxon>
        <taxon>Pseudomonadati</taxon>
        <taxon>Pseudomonadota</taxon>
        <taxon>Alphaproteobacteria</taxon>
        <taxon>Hyphomicrobiales</taxon>
        <taxon>Chelatococcaceae</taxon>
        <taxon>Camelimonas</taxon>
    </lineage>
</organism>
<evidence type="ECO:0000313" key="2">
    <source>
        <dbReference type="Proteomes" id="UP001595704"/>
    </source>
</evidence>
<proteinExistence type="predicted"/>
<protein>
    <recommendedName>
        <fullName evidence="3">Methyltransferase family protein</fullName>
    </recommendedName>
</protein>
<evidence type="ECO:0008006" key="3">
    <source>
        <dbReference type="Google" id="ProtNLM"/>
    </source>
</evidence>
<keyword evidence="2" id="KW-1185">Reference proteome</keyword>
<comment type="caution">
    <text evidence="1">The sequence shown here is derived from an EMBL/GenBank/DDBJ whole genome shotgun (WGS) entry which is preliminary data.</text>
</comment>
<name>A0ABV7UIH1_9HYPH</name>
<accession>A0ABV7UIH1</accession>
<sequence length="262" mass="28353">MTMNRPFSAPPIPESAAAFAPFPASPETGLALYAGAIDASDYVPRVAPVLRRLAPHVGDLLDVGAGGGQLGGALRVPGRGWMAVEPSRVMQARLAMLPAPPVIVPARWEEAGDRVAPADTVLAATMPGYFGDAAAFLAWCRRYARRRVIWLTPAQHGPRGLVLAACLPREWHREDETPGIDLVLPQLGDDRPDHLETVDWTFSLVTTDLPQLASWMADRLGWSAGDSRRADIFEHLAAQAIATPEGMRLSCSRRSAVLIWNL</sequence>
<gene>
    <name evidence="1" type="ORF">ACFONL_14260</name>
</gene>
<reference evidence="2" key="1">
    <citation type="journal article" date="2019" name="Int. J. Syst. Evol. Microbiol.">
        <title>The Global Catalogue of Microorganisms (GCM) 10K type strain sequencing project: providing services to taxonomists for standard genome sequencing and annotation.</title>
        <authorList>
            <consortium name="The Broad Institute Genomics Platform"/>
            <consortium name="The Broad Institute Genome Sequencing Center for Infectious Disease"/>
            <person name="Wu L."/>
            <person name="Ma J."/>
        </authorList>
    </citation>
    <scope>NUCLEOTIDE SEQUENCE [LARGE SCALE GENOMIC DNA]</scope>
    <source>
        <strain evidence="2">KCTC 42282</strain>
    </source>
</reference>
<dbReference type="RefSeq" id="WP_191318934.1">
    <property type="nucleotide sequence ID" value="NZ_BNCG01000005.1"/>
</dbReference>
<dbReference type="InterPro" id="IPR029063">
    <property type="entry name" value="SAM-dependent_MTases_sf"/>
</dbReference>
<evidence type="ECO:0000313" key="1">
    <source>
        <dbReference type="EMBL" id="MFC3638515.1"/>
    </source>
</evidence>
<dbReference type="Gene3D" id="3.40.50.150">
    <property type="entry name" value="Vaccinia Virus protein VP39"/>
    <property type="match status" value="1"/>
</dbReference>
<dbReference type="EMBL" id="JBHRYC010000075">
    <property type="protein sequence ID" value="MFC3638515.1"/>
    <property type="molecule type" value="Genomic_DNA"/>
</dbReference>
<dbReference type="SUPFAM" id="SSF53335">
    <property type="entry name" value="S-adenosyl-L-methionine-dependent methyltransferases"/>
    <property type="match status" value="1"/>
</dbReference>
<dbReference type="Proteomes" id="UP001595704">
    <property type="component" value="Unassembled WGS sequence"/>
</dbReference>